<dbReference type="Proteomes" id="UP000184693">
    <property type="component" value="Unassembled WGS sequence"/>
</dbReference>
<accession>A0A1N6GDT8</accession>
<evidence type="ECO:0000256" key="1">
    <source>
        <dbReference type="SAM" id="SignalP"/>
    </source>
</evidence>
<proteinExistence type="predicted"/>
<dbReference type="EMBL" id="FSRM01000001">
    <property type="protein sequence ID" value="SIO05644.1"/>
    <property type="molecule type" value="Genomic_DNA"/>
</dbReference>
<reference evidence="2 3" key="1">
    <citation type="submission" date="2016-11" db="EMBL/GenBank/DDBJ databases">
        <authorList>
            <person name="Jaros S."/>
            <person name="Januszkiewicz K."/>
            <person name="Wedrychowicz H."/>
        </authorList>
    </citation>
    <scope>NUCLEOTIDE SEQUENCE [LARGE SCALE GENOMIC DNA]</scope>
    <source>
        <strain evidence="2 3">GAS86</strain>
    </source>
</reference>
<name>A0A1N6GDT8_9BURK</name>
<evidence type="ECO:0000313" key="2">
    <source>
        <dbReference type="EMBL" id="SIO05644.1"/>
    </source>
</evidence>
<feature type="signal peptide" evidence="1">
    <location>
        <begin position="1"/>
        <end position="30"/>
    </location>
</feature>
<protein>
    <submittedName>
        <fullName evidence="2">Uncharacterized protein</fullName>
    </submittedName>
</protein>
<dbReference type="RefSeq" id="WP_143787496.1">
    <property type="nucleotide sequence ID" value="NZ_FSRM01000001.1"/>
</dbReference>
<keyword evidence="1" id="KW-0732">Signal</keyword>
<sequence length="225" mass="24968">MPRNRKFDLVMRFLFSLAVLMFIASNAAKAESLNGKFFNGQAYSGEYSIAESSNADGMRTNPVTVKLNVDREKDLLVYVYDADDLPSVKASDMGFLSIVVNSGGMEGSITYNYVVLNHGALVSIGIVQTILHLGKVESIDVKPNKNLAKDEINEFVRQIMRFNPSALFEPLNAYYAATLLLLGQGRFLTPEDDFRLSALYRNKEISADPVLLRAIKRVTTSAAQR</sequence>
<feature type="chain" id="PRO_5012161586" evidence="1">
    <location>
        <begin position="31"/>
        <end position="225"/>
    </location>
</feature>
<gene>
    <name evidence="2" type="ORF">SAMN05444168_2317</name>
</gene>
<evidence type="ECO:0000313" key="3">
    <source>
        <dbReference type="Proteomes" id="UP000184693"/>
    </source>
</evidence>
<dbReference type="AlphaFoldDB" id="A0A1N6GDT8"/>
<organism evidence="2 3">
    <name type="scientific">Paraburkholderia phenazinium</name>
    <dbReference type="NCBI Taxonomy" id="60549"/>
    <lineage>
        <taxon>Bacteria</taxon>
        <taxon>Pseudomonadati</taxon>
        <taxon>Pseudomonadota</taxon>
        <taxon>Betaproteobacteria</taxon>
        <taxon>Burkholderiales</taxon>
        <taxon>Burkholderiaceae</taxon>
        <taxon>Paraburkholderia</taxon>
    </lineage>
</organism>